<comment type="caution">
    <text evidence="3">The sequence shown here is derived from an EMBL/GenBank/DDBJ whole genome shotgun (WGS) entry which is preliminary data.</text>
</comment>
<sequence length="621" mass="67551">MEPSKRKGKARAAQPSETDSLLGSSYQADSPVEYSPRTPTAARLPRQTCSFLLTAGLVIFSFIFTAMLFVLLLGYSFKPSESEMATLPNTAFVYSHPDSVQVLNITDHGVCVNVTVRMGIDADLALGTKRYDGDSDGDPTSRGDRGQGVGWWEWIRRWTARQALAQLPQQAINVVFPHHIAVHRVEHSSAAPLLSVRVNQSIPVPLVLDADDSKDWLKPVSFLAFVEPTFQGSDMLHYLQSWWMQGQVNVLVSVQSVAVSLPEGVWWSKYGQLEKQDLSLNVKMDIPHLNGLPRPGHQLNLSELVHLDSYHLQTIGTSALGINASATLPNPFAEYDLGLDIPFALPFLISLSDGSAMARVTTSPLRLDSAKALHLSLEGEIIANLMHRNTSSLSTFLQRFLHGQDNPIIVSGLKVPAANPPPQWILEVLPDVAVSLTFPGPQPPPKVIKSVSIEHMRISERAGQFLASGTVVARVELPETMQKIQLDVKGVAPDVLVYNGPAGDEDADPDEPPPNAFGRINPEDFLNSTTAPSDDPLHPYAIIVTAPMTNVPLQVLEGRDGVFRNFASKVVFKGGAEAGIKGMASVKVDLKGVPGRATLEDLPVTGETWVGRQRLSSAEDH</sequence>
<gene>
    <name evidence="3" type="ORF">BD324DRAFT_633320</name>
</gene>
<dbReference type="GeneID" id="33558425"/>
<proteinExistence type="predicted"/>
<keyword evidence="4" id="KW-1185">Reference proteome</keyword>
<dbReference type="Proteomes" id="UP000193218">
    <property type="component" value="Unassembled WGS sequence"/>
</dbReference>
<evidence type="ECO:0000256" key="2">
    <source>
        <dbReference type="SAM" id="Phobius"/>
    </source>
</evidence>
<dbReference type="AlphaFoldDB" id="A0A1Y1UA84"/>
<evidence type="ECO:0000313" key="4">
    <source>
        <dbReference type="Proteomes" id="UP000193218"/>
    </source>
</evidence>
<accession>A0A1Y1UA84</accession>
<keyword evidence="2" id="KW-1133">Transmembrane helix</keyword>
<evidence type="ECO:0000313" key="3">
    <source>
        <dbReference type="EMBL" id="ORX34943.1"/>
    </source>
</evidence>
<keyword evidence="2" id="KW-0812">Transmembrane</keyword>
<name>A0A1Y1UA84_9TREE</name>
<feature type="compositionally biased region" description="Basic residues" evidence="1">
    <location>
        <begin position="1"/>
        <end position="10"/>
    </location>
</feature>
<feature type="region of interest" description="Disordered" evidence="1">
    <location>
        <begin position="500"/>
        <end position="532"/>
    </location>
</feature>
<reference evidence="3 4" key="1">
    <citation type="submission" date="2017-03" db="EMBL/GenBank/DDBJ databases">
        <title>Widespread Adenine N6-methylation of Active Genes in Fungi.</title>
        <authorList>
            <consortium name="DOE Joint Genome Institute"/>
            <person name="Mondo S.J."/>
            <person name="Dannebaum R.O."/>
            <person name="Kuo R.C."/>
            <person name="Louie K.B."/>
            <person name="Bewick A.J."/>
            <person name="Labutti K."/>
            <person name="Haridas S."/>
            <person name="Kuo A."/>
            <person name="Salamov A."/>
            <person name="Ahrendt S.R."/>
            <person name="Lau R."/>
            <person name="Bowen B.P."/>
            <person name="Lipzen A."/>
            <person name="Sullivan W."/>
            <person name="Andreopoulos W.B."/>
            <person name="Clum A."/>
            <person name="Lindquist E."/>
            <person name="Daum C."/>
            <person name="Northen T.R."/>
            <person name="Ramamoorthy G."/>
            <person name="Schmitz R.J."/>
            <person name="Gryganskyi A."/>
            <person name="Culley D."/>
            <person name="Magnuson J."/>
            <person name="James T.Y."/>
            <person name="O'Malley M.A."/>
            <person name="Stajich J.E."/>
            <person name="Spatafora J.W."/>
            <person name="Visel A."/>
            <person name="Grigoriev I.V."/>
        </authorList>
    </citation>
    <scope>NUCLEOTIDE SEQUENCE [LARGE SCALE GENOMIC DNA]</scope>
    <source>
        <strain evidence="3 4">NRRL Y-17943</strain>
    </source>
</reference>
<dbReference type="InParanoid" id="A0A1Y1UA84"/>
<evidence type="ECO:0000256" key="1">
    <source>
        <dbReference type="SAM" id="MobiDB-lite"/>
    </source>
</evidence>
<organism evidence="3 4">
    <name type="scientific">Kockovaella imperatae</name>
    <dbReference type="NCBI Taxonomy" id="4999"/>
    <lineage>
        <taxon>Eukaryota</taxon>
        <taxon>Fungi</taxon>
        <taxon>Dikarya</taxon>
        <taxon>Basidiomycota</taxon>
        <taxon>Agaricomycotina</taxon>
        <taxon>Tremellomycetes</taxon>
        <taxon>Tremellales</taxon>
        <taxon>Cuniculitremaceae</taxon>
        <taxon>Kockovaella</taxon>
    </lineage>
</organism>
<dbReference type="RefSeq" id="XP_021869159.1">
    <property type="nucleotide sequence ID" value="XM_022016616.1"/>
</dbReference>
<keyword evidence="2" id="KW-0472">Membrane</keyword>
<evidence type="ECO:0008006" key="5">
    <source>
        <dbReference type="Google" id="ProtNLM"/>
    </source>
</evidence>
<dbReference type="STRING" id="4999.A0A1Y1UA84"/>
<feature type="transmembrane region" description="Helical" evidence="2">
    <location>
        <begin position="51"/>
        <end position="77"/>
    </location>
</feature>
<protein>
    <recommendedName>
        <fullName evidence="5">Pre-rRNA processing protein</fullName>
    </recommendedName>
</protein>
<dbReference type="EMBL" id="NBSH01000012">
    <property type="protein sequence ID" value="ORX34943.1"/>
    <property type="molecule type" value="Genomic_DNA"/>
</dbReference>
<feature type="region of interest" description="Disordered" evidence="1">
    <location>
        <begin position="1"/>
        <end position="39"/>
    </location>
</feature>
<dbReference type="OrthoDB" id="10039566at2759"/>
<feature type="compositionally biased region" description="Polar residues" evidence="1">
    <location>
        <begin position="15"/>
        <end position="28"/>
    </location>
</feature>